<dbReference type="PANTHER" id="PTHR21231">
    <property type="entry name" value="XPA-BINDING PROTEIN 1-RELATED"/>
    <property type="match status" value="1"/>
</dbReference>
<organism evidence="9">
    <name type="scientific">Hirondellea gigas</name>
    <dbReference type="NCBI Taxonomy" id="1518452"/>
    <lineage>
        <taxon>Eukaryota</taxon>
        <taxon>Metazoa</taxon>
        <taxon>Ecdysozoa</taxon>
        <taxon>Arthropoda</taxon>
        <taxon>Crustacea</taxon>
        <taxon>Multicrustacea</taxon>
        <taxon>Malacostraca</taxon>
        <taxon>Eumalacostraca</taxon>
        <taxon>Peracarida</taxon>
        <taxon>Amphipoda</taxon>
        <taxon>Amphilochidea</taxon>
        <taxon>Lysianassida</taxon>
        <taxon>Lysianassidira</taxon>
        <taxon>Lysianassoidea</taxon>
        <taxon>Lysianassidae</taxon>
        <taxon>Hirondellea</taxon>
    </lineage>
</organism>
<evidence type="ECO:0000256" key="7">
    <source>
        <dbReference type="ARBA" id="ARBA00046611"/>
    </source>
</evidence>
<dbReference type="FunFam" id="3.40.50.300:FF:000338">
    <property type="entry name" value="GPN-loop GTPase 2"/>
    <property type="match status" value="1"/>
</dbReference>
<evidence type="ECO:0000313" key="9">
    <source>
        <dbReference type="EMBL" id="LAB67541.1"/>
    </source>
</evidence>
<dbReference type="SUPFAM" id="SSF52540">
    <property type="entry name" value="P-loop containing nucleoside triphosphate hydrolases"/>
    <property type="match status" value="1"/>
</dbReference>
<keyword evidence="6 8" id="KW-0342">GTP-binding</keyword>
<keyword evidence="5 8" id="KW-0378">Hydrolase</keyword>
<evidence type="ECO:0000256" key="4">
    <source>
        <dbReference type="ARBA" id="ARBA00022741"/>
    </source>
</evidence>
<dbReference type="InterPro" id="IPR004130">
    <property type="entry name" value="Gpn"/>
</dbReference>
<name>A0A2P2I0L5_9CRUS</name>
<dbReference type="Pfam" id="PF03029">
    <property type="entry name" value="ATP_bind_1"/>
    <property type="match status" value="1"/>
</dbReference>
<dbReference type="EMBL" id="IACF01001864">
    <property type="protein sequence ID" value="LAB67541.1"/>
    <property type="molecule type" value="mRNA"/>
</dbReference>
<evidence type="ECO:0000256" key="5">
    <source>
        <dbReference type="ARBA" id="ARBA00022801"/>
    </source>
</evidence>
<evidence type="ECO:0000256" key="3">
    <source>
        <dbReference type="ARBA" id="ARBA00014588"/>
    </source>
</evidence>
<dbReference type="InterPro" id="IPR030231">
    <property type="entry name" value="Gpn2"/>
</dbReference>
<dbReference type="PANTHER" id="PTHR21231:SF3">
    <property type="entry name" value="GPN-LOOP GTPASE 2"/>
    <property type="match status" value="1"/>
</dbReference>
<comment type="similarity">
    <text evidence="2 8">Belongs to the GPN-loop GTPase family.</text>
</comment>
<evidence type="ECO:0000256" key="2">
    <source>
        <dbReference type="ARBA" id="ARBA00005290"/>
    </source>
</evidence>
<dbReference type="AlphaFoldDB" id="A0A2P2I0L5"/>
<dbReference type="CDD" id="cd17871">
    <property type="entry name" value="GPN2"/>
    <property type="match status" value="1"/>
</dbReference>
<proteinExistence type="evidence at transcript level"/>
<evidence type="ECO:0000256" key="8">
    <source>
        <dbReference type="RuleBase" id="RU365059"/>
    </source>
</evidence>
<protein>
    <recommendedName>
        <fullName evidence="3 8">GPN-loop GTPase 2</fullName>
    </recommendedName>
</protein>
<evidence type="ECO:0000256" key="6">
    <source>
        <dbReference type="ARBA" id="ARBA00023134"/>
    </source>
</evidence>
<keyword evidence="4 8" id="KW-0547">Nucleotide-binding</keyword>
<comment type="function">
    <text evidence="1 8">Small GTPase required for proper localization of RNA polymerase II and III (RNAPII and RNAPIII). May act at an RNAP assembly step prior to nuclear import.</text>
</comment>
<reference evidence="9" key="1">
    <citation type="journal article" date="2018" name="Biosci. Biotechnol. Biochem.">
        <title>Polysaccharide hydrolase of the hadal zone amphipods Hirondellea gigas.</title>
        <authorList>
            <person name="Kobayashi H."/>
            <person name="Nagahama T."/>
            <person name="Arai W."/>
            <person name="Sasagawa Y."/>
            <person name="Umeda M."/>
            <person name="Hayashi T."/>
            <person name="Nikaido I."/>
            <person name="Watanabe H."/>
            <person name="Oguri K."/>
            <person name="Kitazato H."/>
            <person name="Fujioka K."/>
            <person name="Kido Y."/>
            <person name="Takami H."/>
        </authorList>
    </citation>
    <scope>NUCLEOTIDE SEQUENCE</scope>
    <source>
        <tissue evidence="9">Whole body</tissue>
    </source>
</reference>
<evidence type="ECO:0000256" key="1">
    <source>
        <dbReference type="ARBA" id="ARBA00003181"/>
    </source>
</evidence>
<dbReference type="InterPro" id="IPR027417">
    <property type="entry name" value="P-loop_NTPase"/>
</dbReference>
<dbReference type="GO" id="GO:0005737">
    <property type="term" value="C:cytoplasm"/>
    <property type="evidence" value="ECO:0007669"/>
    <property type="project" value="TreeGrafter"/>
</dbReference>
<accession>A0A2P2I0L5</accession>
<dbReference type="Gene3D" id="3.40.50.300">
    <property type="entry name" value="P-loop containing nucleotide triphosphate hydrolases"/>
    <property type="match status" value="1"/>
</dbReference>
<dbReference type="GO" id="GO:0003924">
    <property type="term" value="F:GTPase activity"/>
    <property type="evidence" value="ECO:0007669"/>
    <property type="project" value="TreeGrafter"/>
</dbReference>
<sequence length="320" mass="35862">MTSSSMTCFGQVVIGPPGCGKTSYCQAMTQLLKELGRKVAFINLDPANDNVSAECCMSITELVQMSEVMESLSLGPNGALIHCMEVLAANRTWLMDRIKQYKDHYLIFDFPGQVELYTHHTVVRDLMRDLDAAGVRLCSVYLIDAHYANEPGKYVSALLVALTSMLQMESPAINLLSKVDLVDKYESLQMPLEFYTEVLDLDYLLDQFEDTPFTKKYKKLNKAIADLVTDYALVSLIPVSVQNRPTLLNVMKAVDKANGYVYGTNEERNIQRLLSCAVGAQFDDDRIGAVKDMYQDGDGDTDEEEERLLRAYATQNPNVK</sequence>
<comment type="subunit">
    <text evidence="7">Heterodimers with GPN1 or GPN3. Binds to RNA polymerase II (RNAPII).</text>
</comment>
<dbReference type="GO" id="GO:0005525">
    <property type="term" value="F:GTP binding"/>
    <property type="evidence" value="ECO:0007669"/>
    <property type="project" value="UniProtKB-KW"/>
</dbReference>